<protein>
    <submittedName>
        <fullName evidence="2">Uncharacterized protein</fullName>
    </submittedName>
</protein>
<sequence length="432" mass="48349">MTARPHIAPLVAVMSSHSSQSEFHKEKSQEEKSSDSRSQDDKSQQNVPVRTTGAFEFPESKPKRPDAACVDATPDGRVNVAYLTGNSVHIFAWFSPKAQPRSLKSIQIEEECSRKWTGVALGGTFLTVWGRPGEGTGAFLEVRKIESSPKIVRIETPPDEIGWFDVDKRVAVSREGYVALIRHQKLVIVNLNSKPTKTFTIETPQTIQPFTDVAFNDTGKLLYAWATASSNASSAGLFIYRIDTHSKPEDPPVSKSYYAPRVNDSFATQLIPYNTEIGCIIAANNQYYYPAVTNPRDDSARQQRCHSEAIRKSHLKASTMYDNRFLVTIQRGGLLQRRRYRLVKYPLHSLEGDSHYFGGPIELATVEMNMGRPRETEFIVIQFQGYIYTFIVSLDGRYEIIPIKDVSRLDGATGTDNESVISKGEVQSELAA</sequence>
<reference evidence="2" key="1">
    <citation type="submission" date="2023-06" db="EMBL/GenBank/DDBJ databases">
        <title>Genome-scale phylogeny and comparative genomics of the fungal order Sordariales.</title>
        <authorList>
            <consortium name="Lawrence Berkeley National Laboratory"/>
            <person name="Hensen N."/>
            <person name="Bonometti L."/>
            <person name="Westerberg I."/>
            <person name="Brannstrom I.O."/>
            <person name="Guillou S."/>
            <person name="Cros-Aarteil S."/>
            <person name="Calhoun S."/>
            <person name="Haridas S."/>
            <person name="Kuo A."/>
            <person name="Mondo S."/>
            <person name="Pangilinan J."/>
            <person name="Riley R."/>
            <person name="Labutti K."/>
            <person name="Andreopoulos B."/>
            <person name="Lipzen A."/>
            <person name="Chen C."/>
            <person name="Yanf M."/>
            <person name="Daum C."/>
            <person name="Ng V."/>
            <person name="Clum A."/>
            <person name="Steindorff A."/>
            <person name="Ohm R."/>
            <person name="Martin F."/>
            <person name="Silar P."/>
            <person name="Natvig D."/>
            <person name="Lalanne C."/>
            <person name="Gautier V."/>
            <person name="Ament-Velasquez S.L."/>
            <person name="Kruys A."/>
            <person name="Hutchinson M.I."/>
            <person name="Powell A.J."/>
            <person name="Barry K."/>
            <person name="Miller A.N."/>
            <person name="Grigoriev I.V."/>
            <person name="Debuchy R."/>
            <person name="Gladieux P."/>
            <person name="Thoren M.H."/>
            <person name="Johannesson H."/>
        </authorList>
    </citation>
    <scope>NUCLEOTIDE SEQUENCE</scope>
    <source>
        <strain evidence="2">SMH2532-1</strain>
    </source>
</reference>
<comment type="caution">
    <text evidence="2">The sequence shown here is derived from an EMBL/GenBank/DDBJ whole genome shotgun (WGS) entry which is preliminary data.</text>
</comment>
<feature type="region of interest" description="Disordered" evidence="1">
    <location>
        <begin position="1"/>
        <end position="67"/>
    </location>
</feature>
<feature type="compositionally biased region" description="Basic and acidic residues" evidence="1">
    <location>
        <begin position="22"/>
        <end position="43"/>
    </location>
</feature>
<name>A0AA39Y3M8_9PEZI</name>
<evidence type="ECO:0000313" key="2">
    <source>
        <dbReference type="EMBL" id="KAK0645437.1"/>
    </source>
</evidence>
<dbReference type="Proteomes" id="UP001174936">
    <property type="component" value="Unassembled WGS sequence"/>
</dbReference>
<evidence type="ECO:0000256" key="1">
    <source>
        <dbReference type="SAM" id="MobiDB-lite"/>
    </source>
</evidence>
<gene>
    <name evidence="2" type="ORF">B0T16DRAFT_411172</name>
</gene>
<organism evidence="2 3">
    <name type="scientific">Cercophora newfieldiana</name>
    <dbReference type="NCBI Taxonomy" id="92897"/>
    <lineage>
        <taxon>Eukaryota</taxon>
        <taxon>Fungi</taxon>
        <taxon>Dikarya</taxon>
        <taxon>Ascomycota</taxon>
        <taxon>Pezizomycotina</taxon>
        <taxon>Sordariomycetes</taxon>
        <taxon>Sordariomycetidae</taxon>
        <taxon>Sordariales</taxon>
        <taxon>Lasiosphaeriaceae</taxon>
        <taxon>Cercophora</taxon>
    </lineage>
</organism>
<accession>A0AA39Y3M8</accession>
<dbReference type="EMBL" id="JAULSV010000004">
    <property type="protein sequence ID" value="KAK0645437.1"/>
    <property type="molecule type" value="Genomic_DNA"/>
</dbReference>
<evidence type="ECO:0000313" key="3">
    <source>
        <dbReference type="Proteomes" id="UP001174936"/>
    </source>
</evidence>
<dbReference type="AlphaFoldDB" id="A0AA39Y3M8"/>
<feature type="region of interest" description="Disordered" evidence="1">
    <location>
        <begin position="412"/>
        <end position="432"/>
    </location>
</feature>
<keyword evidence="3" id="KW-1185">Reference proteome</keyword>
<proteinExistence type="predicted"/>
<dbReference type="SUPFAM" id="SSF82171">
    <property type="entry name" value="DPP6 N-terminal domain-like"/>
    <property type="match status" value="1"/>
</dbReference>